<keyword evidence="8" id="KW-0010">Activator</keyword>
<sequence>MMKLASALTDIGGQLQNLLPLGSVNGSSQLSGITATGPFKPAYCNSDVSTLPDHLWKGLSVDGPRDFQIKTFVEEDYYYSLDNSTYVMPGIRFIWKVPASGISRSGTKGYWLLLKQVNSNNVVCRVFDLSRYNLRSPNIFFLFTLFPLNYSLSTSFVVQINSLPPPSEAEIIQDSSGQRSVSIPAAQKKEAVLNPDQWTTWINLATDPKRGSVKVIFGFADRSFGFEEYKVRLNTAEYLTTVKEASVFQVTPEEVYPGDHKQCVCYSIEVFGRNCRPCTKSVTSEFEIRGKSTPLTGMPTISFPSDVNQSSAPAKHPSTTLHPQKVTSKSSTASTEKLNMSEPYPSGQLFTKSTPKPTFSSSLGIFTGTEQSGPSIAGAAVGGVALVALLLFTGCWFWRKKQTAVKKNDSNNSRSVDSGLDHSSVFFQDVDVIEPDLTPSCPVSIQQKRVLLLAAEDHVYHIQAVERFANFLSVHCRCNVSFAPQCLSEIQEQNSYCWLSSIIDHADYVLIITSKAARCLYLAFQKGLSYRRDIFGPHGDLFTPGIQHICGMIARNVSVHKILTVQFEYTTSNYHLPIAALPSFVYQLPRHLSSLLQHIHKLNKHSMEMLKGSLPLECSPLDLLEGRLWMEAIEKAKSFEKNHINWFEERFDKPVEISKSIQQVEDDSGYNTNSFHTRSVLRPVHHVSSVSLSDICVCEMEDNTVQNFSITKDDFFEPSMYSTFTVMPTSSCLQEEIDDTESFLSKHMHKFNQQYEEQLQIEQSFPIAHSLDQESPIIHQQHLQVPFSETIQKNAQGFSEVLVNHENFEGCKCNGWKNPNPPPTPPRVDVSQPLANLTDPCRSCSHALGAHVSHLEHVDEEELNRLLRIVVDVENLFMCVHREEDAETKQVYFYLFKLLRKCILNMSTPVIEGPLGNPPFEKPSIAKGVTNFVVYKFGHLAQKEWQTMYDLAKMFLHCLNHWKLETPASRAQRAGADDINAYKVNYTRWLCYCHVPAFCDSLPRFETTLIFGRTLLRSVFQTMRRQLLDKFRAEKDKMPPDKRTLVLTHFPRFLSLLEEEVYGTSSPIWDVDFSQNPANLPLSPTSALPGQAPGMSGLNRFSSTTVTTTTNGEGMTSLNITPGLISPRRSSRSLEGGAAAQAEKRKAEDDVLAAEAVKRKVTRVEGDVPTEVIAEILAIITDPNEMIGPDSSLFPSHAARDESARVEEDKGIIQFHVINNSLSQKLSTQICVWLVGLQGVFSHQLPRMPKEYITRLVFDPKHKCLALVKDKKVIGGICFRMFPTQGFTEIVFCAVTSNEQVKGYGTHMMNHLKDYHIQHGIRHFLTFADEFAIGYFKKQGFSKEIKLSKAAYLGYIKDYEGATLMGCELNPKIKYTEFSHIIRKQKEIVKCVIERKQQELDKIYLGLTCFRDGVRQIPVESIPGVIEAGFKQEKIKEPPTDPDVLYNSLRTVLQQVKNHASAWPFLRPVEKSEAPDYYDHIKYPMDLKTMSERLKARYYCHKRIFIADMTRIFTNCRLYNEPDTEYYKCANVVERFFLSKMKEAGLMDK</sequence>
<evidence type="ECO:0000256" key="10">
    <source>
        <dbReference type="ARBA" id="ARBA00023212"/>
    </source>
</evidence>
<organism evidence="18 19">
    <name type="scientific">Pomacea canaliculata</name>
    <name type="common">Golden apple snail</name>
    <dbReference type="NCBI Taxonomy" id="400727"/>
    <lineage>
        <taxon>Eukaryota</taxon>
        <taxon>Metazoa</taxon>
        <taxon>Spiralia</taxon>
        <taxon>Lophotrochozoa</taxon>
        <taxon>Mollusca</taxon>
        <taxon>Gastropoda</taxon>
        <taxon>Caenogastropoda</taxon>
        <taxon>Architaenioglossa</taxon>
        <taxon>Ampullarioidea</taxon>
        <taxon>Ampullariidae</taxon>
        <taxon>Pomacea</taxon>
    </lineage>
</organism>
<keyword evidence="12" id="KW-0012">Acyltransferase</keyword>
<evidence type="ECO:0000259" key="17">
    <source>
        <dbReference type="PROSITE" id="PS51186"/>
    </source>
</evidence>
<dbReference type="STRING" id="400727.A0A2T7PZT0"/>
<dbReference type="PROSITE" id="PS51186">
    <property type="entry name" value="GNAT"/>
    <property type="match status" value="1"/>
</dbReference>
<dbReference type="Pfam" id="PF08357">
    <property type="entry name" value="SEFIR"/>
    <property type="match status" value="1"/>
</dbReference>
<dbReference type="GO" id="GO:0005813">
    <property type="term" value="C:centrosome"/>
    <property type="evidence" value="ECO:0007669"/>
    <property type="project" value="UniProtKB-SubCell"/>
</dbReference>
<keyword evidence="7 14" id="KW-0103">Bromodomain</keyword>
<evidence type="ECO:0000256" key="12">
    <source>
        <dbReference type="ARBA" id="ARBA00023315"/>
    </source>
</evidence>
<name>A0A2T7PZT0_POMCA</name>
<dbReference type="SMART" id="SM00297">
    <property type="entry name" value="BROMO"/>
    <property type="match status" value="1"/>
</dbReference>
<keyword evidence="6" id="KW-0805">Transcription regulation</keyword>
<dbReference type="Gene3D" id="1.20.920.10">
    <property type="entry name" value="Bromodomain-like"/>
    <property type="match status" value="1"/>
</dbReference>
<keyword evidence="9" id="KW-0804">Transcription</keyword>
<evidence type="ECO:0000256" key="3">
    <source>
        <dbReference type="ARBA" id="ARBA00008607"/>
    </source>
</evidence>
<dbReference type="InterPro" id="IPR037800">
    <property type="entry name" value="GCN5"/>
</dbReference>
<dbReference type="CDD" id="cd04301">
    <property type="entry name" value="NAT_SF"/>
    <property type="match status" value="1"/>
</dbReference>
<evidence type="ECO:0000256" key="6">
    <source>
        <dbReference type="ARBA" id="ARBA00023015"/>
    </source>
</evidence>
<dbReference type="EMBL" id="PZQS01000001">
    <property type="protein sequence ID" value="PVD38897.1"/>
    <property type="molecule type" value="Genomic_DNA"/>
</dbReference>
<feature type="compositionally biased region" description="Polar residues" evidence="15">
    <location>
        <begin position="302"/>
        <end position="338"/>
    </location>
</feature>
<evidence type="ECO:0000256" key="2">
    <source>
        <dbReference type="ARBA" id="ARBA00004300"/>
    </source>
</evidence>
<feature type="domain" description="N-acetyltransferase" evidence="17">
    <location>
        <begin position="1224"/>
        <end position="1370"/>
    </location>
</feature>
<dbReference type="GO" id="GO:0045944">
    <property type="term" value="P:positive regulation of transcription by RNA polymerase II"/>
    <property type="evidence" value="ECO:0007669"/>
    <property type="project" value="TreeGrafter"/>
</dbReference>
<comment type="caution">
    <text evidence="18">The sequence shown here is derived from an EMBL/GenBank/DDBJ whole genome shotgun (WGS) entry which is preliminary data.</text>
</comment>
<dbReference type="GO" id="GO:0005634">
    <property type="term" value="C:nucleus"/>
    <property type="evidence" value="ECO:0007669"/>
    <property type="project" value="UniProtKB-SubCell"/>
</dbReference>
<dbReference type="InterPro" id="IPR016181">
    <property type="entry name" value="Acyl_CoA_acyltransferase"/>
</dbReference>
<comment type="similarity">
    <text evidence="3">Belongs to the acetyltransferase family. GCN5 subfamily.</text>
</comment>
<keyword evidence="5" id="KW-0808">Transferase</keyword>
<dbReference type="InterPro" id="IPR001487">
    <property type="entry name" value="Bromodomain"/>
</dbReference>
<dbReference type="Pfam" id="PF00583">
    <property type="entry name" value="Acetyltransf_1"/>
    <property type="match status" value="1"/>
</dbReference>
<dbReference type="GO" id="GO:0140672">
    <property type="term" value="C:ATAC complex"/>
    <property type="evidence" value="ECO:0007669"/>
    <property type="project" value="TreeGrafter"/>
</dbReference>
<evidence type="ECO:0000256" key="1">
    <source>
        <dbReference type="ARBA" id="ARBA00004123"/>
    </source>
</evidence>
<comment type="catalytic activity">
    <reaction evidence="13">
        <text>L-lysyl-[histone] + acetyl-CoA = N(6)-acetyl-L-lysyl-[histone] + CoA + H(+)</text>
        <dbReference type="Rhea" id="RHEA:21992"/>
        <dbReference type="Rhea" id="RHEA-COMP:9845"/>
        <dbReference type="Rhea" id="RHEA-COMP:11338"/>
        <dbReference type="ChEBI" id="CHEBI:15378"/>
        <dbReference type="ChEBI" id="CHEBI:29969"/>
        <dbReference type="ChEBI" id="CHEBI:57287"/>
        <dbReference type="ChEBI" id="CHEBI:57288"/>
        <dbReference type="ChEBI" id="CHEBI:61930"/>
        <dbReference type="EC" id="2.3.1.48"/>
    </reaction>
    <physiologicalReaction direction="left-to-right" evidence="13">
        <dbReference type="Rhea" id="RHEA:21993"/>
    </physiologicalReaction>
</comment>
<evidence type="ECO:0000256" key="11">
    <source>
        <dbReference type="ARBA" id="ARBA00023242"/>
    </source>
</evidence>
<reference evidence="18 19" key="1">
    <citation type="submission" date="2018-04" db="EMBL/GenBank/DDBJ databases">
        <title>The genome of golden apple snail Pomacea canaliculata provides insight into stress tolerance and invasive adaptation.</title>
        <authorList>
            <person name="Liu C."/>
            <person name="Liu B."/>
            <person name="Ren Y."/>
            <person name="Zhang Y."/>
            <person name="Wang H."/>
            <person name="Li S."/>
            <person name="Jiang F."/>
            <person name="Yin L."/>
            <person name="Zhang G."/>
            <person name="Qian W."/>
            <person name="Fan W."/>
        </authorList>
    </citation>
    <scope>NUCLEOTIDE SEQUENCE [LARGE SCALE GENOMIC DNA]</scope>
    <source>
        <strain evidence="18">SZHN2017</strain>
        <tissue evidence="18">Muscle</tissue>
    </source>
</reference>
<dbReference type="Pfam" id="PF00439">
    <property type="entry name" value="Bromodomain"/>
    <property type="match status" value="1"/>
</dbReference>
<dbReference type="InterPro" id="IPR036427">
    <property type="entry name" value="Bromodomain-like_sf"/>
</dbReference>
<keyword evidence="10" id="KW-0206">Cytoskeleton</keyword>
<dbReference type="FunFam" id="3.40.630.30:FF:000004">
    <property type="entry name" value="Histone acetyltransferase KAT2A"/>
    <property type="match status" value="1"/>
</dbReference>
<dbReference type="GO" id="GO:0043992">
    <property type="term" value="F:histone H3K9 acetyltransferase activity"/>
    <property type="evidence" value="ECO:0007669"/>
    <property type="project" value="UniProtKB-ARBA"/>
</dbReference>
<evidence type="ECO:0000256" key="8">
    <source>
        <dbReference type="ARBA" id="ARBA00023159"/>
    </source>
</evidence>
<evidence type="ECO:0000256" key="15">
    <source>
        <dbReference type="SAM" id="MobiDB-lite"/>
    </source>
</evidence>
<protein>
    <recommendedName>
        <fullName evidence="4">histone acetyltransferase</fullName>
        <ecNumber evidence="4">2.3.1.48</ecNumber>
    </recommendedName>
</protein>
<dbReference type="InterPro" id="IPR000182">
    <property type="entry name" value="GNAT_dom"/>
</dbReference>
<feature type="compositionally biased region" description="Polar residues" evidence="15">
    <location>
        <begin position="1111"/>
        <end position="1120"/>
    </location>
</feature>
<dbReference type="InterPro" id="IPR013568">
    <property type="entry name" value="SEFIR_dom"/>
</dbReference>
<evidence type="ECO:0000259" key="16">
    <source>
        <dbReference type="PROSITE" id="PS50014"/>
    </source>
</evidence>
<keyword evidence="19" id="KW-1185">Reference proteome</keyword>
<gene>
    <name evidence="18" type="ORF">C0Q70_01522</name>
</gene>
<evidence type="ECO:0000256" key="13">
    <source>
        <dbReference type="ARBA" id="ARBA00048940"/>
    </source>
</evidence>
<dbReference type="SUPFAM" id="SSF55729">
    <property type="entry name" value="Acyl-CoA N-acyltransferases (Nat)"/>
    <property type="match status" value="1"/>
</dbReference>
<keyword evidence="10" id="KW-0963">Cytoplasm</keyword>
<evidence type="ECO:0000256" key="5">
    <source>
        <dbReference type="ARBA" id="ARBA00022679"/>
    </source>
</evidence>
<dbReference type="PRINTS" id="PR00503">
    <property type="entry name" value="BROMODOMAIN"/>
</dbReference>
<dbReference type="InterPro" id="IPR009464">
    <property type="entry name" value="PCAF_N"/>
</dbReference>
<dbReference type="SUPFAM" id="SSF47370">
    <property type="entry name" value="Bromodomain"/>
    <property type="match status" value="1"/>
</dbReference>
<evidence type="ECO:0000256" key="14">
    <source>
        <dbReference type="PROSITE-ProRule" id="PRU00035"/>
    </source>
</evidence>
<evidence type="ECO:0000256" key="7">
    <source>
        <dbReference type="ARBA" id="ARBA00023117"/>
    </source>
</evidence>
<accession>A0A2T7PZT0</accession>
<dbReference type="Proteomes" id="UP000245119">
    <property type="component" value="Linkage Group LG1"/>
</dbReference>
<dbReference type="EC" id="2.3.1.48" evidence="4"/>
<feature type="region of interest" description="Disordered" evidence="15">
    <location>
        <begin position="1107"/>
        <end position="1145"/>
    </location>
</feature>
<feature type="region of interest" description="Disordered" evidence="15">
    <location>
        <begin position="297"/>
        <end position="352"/>
    </location>
</feature>
<dbReference type="PANTHER" id="PTHR45750:SF3">
    <property type="entry name" value="HISTONE ACETYLTRANSFERASE"/>
    <property type="match status" value="1"/>
</dbReference>
<evidence type="ECO:0000256" key="4">
    <source>
        <dbReference type="ARBA" id="ARBA00013184"/>
    </source>
</evidence>
<keyword evidence="11" id="KW-0539">Nucleus</keyword>
<feature type="domain" description="Bromo" evidence="16">
    <location>
        <begin position="1457"/>
        <end position="1527"/>
    </location>
</feature>
<evidence type="ECO:0000313" key="18">
    <source>
        <dbReference type="EMBL" id="PVD38897.1"/>
    </source>
</evidence>
<proteinExistence type="inferred from homology"/>
<dbReference type="Gene3D" id="3.40.630.30">
    <property type="match status" value="1"/>
</dbReference>
<dbReference type="CDD" id="cd05509">
    <property type="entry name" value="Bromo_gcn5_like"/>
    <property type="match status" value="1"/>
</dbReference>
<comment type="subcellular location">
    <subcellularLocation>
        <location evidence="2">Cytoplasm</location>
        <location evidence="2">Cytoskeleton</location>
        <location evidence="2">Microtubule organizing center</location>
        <location evidence="2">Centrosome</location>
    </subcellularLocation>
    <subcellularLocation>
        <location evidence="1">Nucleus</location>
    </subcellularLocation>
</comment>
<dbReference type="Gene3D" id="3.40.50.11530">
    <property type="match status" value="1"/>
</dbReference>
<dbReference type="PROSITE" id="PS50014">
    <property type="entry name" value="BROMODOMAIN_2"/>
    <property type="match status" value="1"/>
</dbReference>
<dbReference type="OrthoDB" id="1937912at2759"/>
<evidence type="ECO:0000256" key="9">
    <source>
        <dbReference type="ARBA" id="ARBA00023163"/>
    </source>
</evidence>
<dbReference type="PANTHER" id="PTHR45750">
    <property type="entry name" value="GH11602P"/>
    <property type="match status" value="1"/>
</dbReference>
<evidence type="ECO:0000313" key="19">
    <source>
        <dbReference type="Proteomes" id="UP000245119"/>
    </source>
</evidence>
<dbReference type="Pfam" id="PF06466">
    <property type="entry name" value="PCAF_N"/>
    <property type="match status" value="1"/>
</dbReference>